<organism evidence="22 23">
    <name type="scientific">Crotalus adamanteus</name>
    <name type="common">Eastern diamondback rattlesnake</name>
    <dbReference type="NCBI Taxonomy" id="8729"/>
    <lineage>
        <taxon>Eukaryota</taxon>
        <taxon>Metazoa</taxon>
        <taxon>Chordata</taxon>
        <taxon>Craniata</taxon>
        <taxon>Vertebrata</taxon>
        <taxon>Euteleostomi</taxon>
        <taxon>Lepidosauria</taxon>
        <taxon>Squamata</taxon>
        <taxon>Bifurcata</taxon>
        <taxon>Unidentata</taxon>
        <taxon>Episquamata</taxon>
        <taxon>Toxicofera</taxon>
        <taxon>Serpentes</taxon>
        <taxon>Colubroidea</taxon>
        <taxon>Viperidae</taxon>
        <taxon>Crotalinae</taxon>
        <taxon>Crotalus</taxon>
    </lineage>
</organism>
<evidence type="ECO:0000256" key="2">
    <source>
        <dbReference type="ARBA" id="ARBA00005194"/>
    </source>
</evidence>
<dbReference type="GO" id="GO:0141040">
    <property type="term" value="F:very-long-chain 3-oxoacyl-CoA reductase activity"/>
    <property type="evidence" value="ECO:0007669"/>
    <property type="project" value="UniProtKB-EC"/>
</dbReference>
<evidence type="ECO:0000256" key="4">
    <source>
        <dbReference type="ARBA" id="ARBA00022692"/>
    </source>
</evidence>
<comment type="caution">
    <text evidence="22">The sequence shown here is derived from an EMBL/GenBank/DDBJ whole genome shotgun (WGS) entry which is preliminary data.</text>
</comment>
<comment type="similarity">
    <text evidence="15">Belongs to the short-chain dehydrogenases/reductases (SDR) family. 17-beta-HSD 3 subfamily.</text>
</comment>
<comment type="pathway">
    <text evidence="2">Lipid metabolism; fatty acid biosynthesis.</text>
</comment>
<dbReference type="PRINTS" id="PR00081">
    <property type="entry name" value="GDHRDH"/>
</dbReference>
<dbReference type="GO" id="GO:0004303">
    <property type="term" value="F:estradiol 17-beta-dehydrogenase [NAD(P)+] activity"/>
    <property type="evidence" value="ECO:0007669"/>
    <property type="project" value="UniProtKB-EC"/>
</dbReference>
<accession>A0AAW1C6Y1</accession>
<evidence type="ECO:0000256" key="17">
    <source>
        <dbReference type="ARBA" id="ARBA00041250"/>
    </source>
</evidence>
<evidence type="ECO:0000256" key="10">
    <source>
        <dbReference type="ARBA" id="ARBA00023098"/>
    </source>
</evidence>
<dbReference type="PRINTS" id="PR00080">
    <property type="entry name" value="SDRFAMILY"/>
</dbReference>
<dbReference type="EC" id="1.1.1.330" evidence="16"/>
<evidence type="ECO:0000256" key="13">
    <source>
        <dbReference type="ARBA" id="ARBA00037337"/>
    </source>
</evidence>
<keyword evidence="3" id="KW-0444">Lipid biosynthesis</keyword>
<keyword evidence="9" id="KW-0560">Oxidoreductase</keyword>
<dbReference type="InterPro" id="IPR020904">
    <property type="entry name" value="Sc_DH/Rdtase_CS"/>
</dbReference>
<keyword evidence="7" id="KW-0752">Steroid biosynthesis</keyword>
<dbReference type="InterPro" id="IPR002347">
    <property type="entry name" value="SDR_fam"/>
</dbReference>
<evidence type="ECO:0000256" key="11">
    <source>
        <dbReference type="ARBA" id="ARBA00023136"/>
    </source>
</evidence>
<evidence type="ECO:0000256" key="1">
    <source>
        <dbReference type="ARBA" id="ARBA00004477"/>
    </source>
</evidence>
<evidence type="ECO:0000256" key="18">
    <source>
        <dbReference type="ARBA" id="ARBA00048022"/>
    </source>
</evidence>
<keyword evidence="6" id="KW-0521">NADP</keyword>
<proteinExistence type="inferred from homology"/>
<comment type="subcellular location">
    <subcellularLocation>
        <location evidence="1">Endoplasmic reticulum membrane</location>
        <topology evidence="1">Multi-pass membrane protein</topology>
    </subcellularLocation>
</comment>
<evidence type="ECO:0000256" key="19">
    <source>
        <dbReference type="ARBA" id="ARBA00048906"/>
    </source>
</evidence>
<evidence type="ECO:0000256" key="20">
    <source>
        <dbReference type="ARBA" id="ARBA00049509"/>
    </source>
</evidence>
<comment type="function">
    <text evidence="13">Catalyzes the second of the four reactions of the long-chain fatty acids elongation cycle. This endoplasmic reticulum-bound enzymatic process, allows the addition of two carbons to the chain of long- and very long-chain fatty acids/VLCFAs per cycle. This enzyme has a 3-ketoacyl-CoA reductase activity, reducing 3-ketoacyl-CoA to 3-hydroxyacyl-CoA, within each cycle of fatty acid elongation. Thereby, it may participate in the production of VLCFAs of different chain lengths that are involved in multiple biological processes as precursors of membrane lipids and lipid mediators. May also catalyze the transformation of estrone (E1) into estradiol (E2) and play a role in estrogen formation.</text>
</comment>
<keyword evidence="11 21" id="KW-0472">Membrane</keyword>
<comment type="pathway">
    <text evidence="14">Steroid biosynthesis; estrogen biosynthesis.</text>
</comment>
<evidence type="ECO:0000256" key="16">
    <source>
        <dbReference type="ARBA" id="ARBA00039105"/>
    </source>
</evidence>
<reference evidence="22 23" key="1">
    <citation type="journal article" date="2024" name="Proc. Natl. Acad. Sci. U.S.A.">
        <title>The genetic regulatory architecture and epigenomic basis for age-related changes in rattlesnake venom.</title>
        <authorList>
            <person name="Hogan M.P."/>
            <person name="Holding M.L."/>
            <person name="Nystrom G.S."/>
            <person name="Colston T.J."/>
            <person name="Bartlett D.A."/>
            <person name="Mason A.J."/>
            <person name="Ellsworth S.A."/>
            <person name="Rautsaw R.M."/>
            <person name="Lawrence K.C."/>
            <person name="Strickland J.L."/>
            <person name="He B."/>
            <person name="Fraser P."/>
            <person name="Margres M.J."/>
            <person name="Gilbert D.M."/>
            <person name="Gibbs H.L."/>
            <person name="Parkinson C.L."/>
            <person name="Rokyta D.R."/>
        </authorList>
    </citation>
    <scope>NUCLEOTIDE SEQUENCE [LARGE SCALE GENOMIC DNA]</scope>
    <source>
        <strain evidence="22">DRR0105</strain>
    </source>
</reference>
<keyword evidence="10" id="KW-0443">Lipid metabolism</keyword>
<dbReference type="CDD" id="cd05356">
    <property type="entry name" value="17beta-HSD1_like_SDR_c"/>
    <property type="match status" value="1"/>
</dbReference>
<dbReference type="PANTHER" id="PTHR43899">
    <property type="entry name" value="RH59310P"/>
    <property type="match status" value="1"/>
</dbReference>
<comment type="catalytic activity">
    <reaction evidence="20">
        <text>a very-long-chain (3R)-3-hydroxyacyl-CoA + NADP(+) = a very-long-chain 3-oxoacyl-CoA + NADPH + H(+)</text>
        <dbReference type="Rhea" id="RHEA:48680"/>
        <dbReference type="ChEBI" id="CHEBI:15378"/>
        <dbReference type="ChEBI" id="CHEBI:57783"/>
        <dbReference type="ChEBI" id="CHEBI:58349"/>
        <dbReference type="ChEBI" id="CHEBI:85440"/>
        <dbReference type="ChEBI" id="CHEBI:90725"/>
        <dbReference type="EC" id="1.1.1.330"/>
    </reaction>
</comment>
<dbReference type="FunFam" id="3.40.50.720:FF:000137">
    <property type="entry name" value="Hydroxysteroid (17-beta) dehydrogenase 3"/>
    <property type="match status" value="1"/>
</dbReference>
<dbReference type="EC" id="1.1.1.62" evidence="12"/>
<evidence type="ECO:0000313" key="23">
    <source>
        <dbReference type="Proteomes" id="UP001474421"/>
    </source>
</evidence>
<dbReference type="PIRSF" id="PIRSF000126">
    <property type="entry name" value="11-beta-HSD1"/>
    <property type="match status" value="1"/>
</dbReference>
<comment type="catalytic activity">
    <reaction evidence="19">
        <text>17beta-estradiol + NADP(+) = estrone + NADPH + H(+)</text>
        <dbReference type="Rhea" id="RHEA:24616"/>
        <dbReference type="ChEBI" id="CHEBI:15378"/>
        <dbReference type="ChEBI" id="CHEBI:16469"/>
        <dbReference type="ChEBI" id="CHEBI:17263"/>
        <dbReference type="ChEBI" id="CHEBI:57783"/>
        <dbReference type="ChEBI" id="CHEBI:58349"/>
        <dbReference type="EC" id="1.1.1.62"/>
    </reaction>
</comment>
<evidence type="ECO:0000256" key="12">
    <source>
        <dbReference type="ARBA" id="ARBA00024072"/>
    </source>
</evidence>
<dbReference type="Pfam" id="PF00106">
    <property type="entry name" value="adh_short"/>
    <property type="match status" value="1"/>
</dbReference>
<dbReference type="PROSITE" id="PS00061">
    <property type="entry name" value="ADH_SHORT"/>
    <property type="match status" value="1"/>
</dbReference>
<dbReference type="SUPFAM" id="SSF51735">
    <property type="entry name" value="NAD(P)-binding Rossmann-fold domains"/>
    <property type="match status" value="1"/>
</dbReference>
<evidence type="ECO:0000256" key="7">
    <source>
        <dbReference type="ARBA" id="ARBA00022955"/>
    </source>
</evidence>
<gene>
    <name evidence="22" type="ORF">NXF25_001056</name>
</gene>
<evidence type="ECO:0000256" key="6">
    <source>
        <dbReference type="ARBA" id="ARBA00022857"/>
    </source>
</evidence>
<evidence type="ECO:0000256" key="5">
    <source>
        <dbReference type="ARBA" id="ARBA00022824"/>
    </source>
</evidence>
<evidence type="ECO:0000256" key="15">
    <source>
        <dbReference type="ARBA" id="ARBA00038261"/>
    </source>
</evidence>
<dbReference type="AlphaFoldDB" id="A0AAW1C6Y1"/>
<name>A0AAW1C6Y1_CROAD</name>
<protein>
    <recommendedName>
        <fullName evidence="17">3-ketoacyl-CoA reductase</fullName>
        <ecNumber evidence="16">1.1.1.330</ecNumber>
        <ecNumber evidence="12">1.1.1.62</ecNumber>
    </recommendedName>
</protein>
<evidence type="ECO:0000313" key="22">
    <source>
        <dbReference type="EMBL" id="KAK9409881.1"/>
    </source>
</evidence>
<evidence type="ECO:0000256" key="14">
    <source>
        <dbReference type="ARBA" id="ARBA00037929"/>
    </source>
</evidence>
<dbReference type="Gene3D" id="3.40.50.720">
    <property type="entry name" value="NAD(P)-binding Rossmann-like Domain"/>
    <property type="match status" value="1"/>
</dbReference>
<dbReference type="EMBL" id="JAOTOJ010000001">
    <property type="protein sequence ID" value="KAK9409881.1"/>
    <property type="molecule type" value="Genomic_DNA"/>
</dbReference>
<evidence type="ECO:0000256" key="3">
    <source>
        <dbReference type="ARBA" id="ARBA00022516"/>
    </source>
</evidence>
<dbReference type="GO" id="GO:0006694">
    <property type="term" value="P:steroid biosynthetic process"/>
    <property type="evidence" value="ECO:0007669"/>
    <property type="project" value="UniProtKB-KW"/>
</dbReference>
<feature type="transmembrane region" description="Helical" evidence="21">
    <location>
        <begin position="14"/>
        <end position="36"/>
    </location>
</feature>
<keyword evidence="23" id="KW-1185">Reference proteome</keyword>
<keyword evidence="4 21" id="KW-0812">Transmembrane</keyword>
<dbReference type="GO" id="GO:0005789">
    <property type="term" value="C:endoplasmic reticulum membrane"/>
    <property type="evidence" value="ECO:0007669"/>
    <property type="project" value="UniProtKB-SubCell"/>
</dbReference>
<keyword evidence="8 21" id="KW-1133">Transmembrane helix</keyword>
<evidence type="ECO:0000256" key="8">
    <source>
        <dbReference type="ARBA" id="ARBA00022989"/>
    </source>
</evidence>
<dbReference type="Proteomes" id="UP001474421">
    <property type="component" value="Unassembled WGS sequence"/>
</dbReference>
<dbReference type="PANTHER" id="PTHR43899:SF14">
    <property type="entry name" value="VERY-LONG-CHAIN 3-OXOACYL-COA REDUCTASE"/>
    <property type="match status" value="1"/>
</dbReference>
<dbReference type="InterPro" id="IPR036291">
    <property type="entry name" value="NAD(P)-bd_dom_sf"/>
</dbReference>
<dbReference type="InterPro" id="IPR051019">
    <property type="entry name" value="VLCFA-Steroid_DH"/>
</dbReference>
<evidence type="ECO:0000256" key="9">
    <source>
        <dbReference type="ARBA" id="ARBA00023002"/>
    </source>
</evidence>
<evidence type="ECO:0000256" key="21">
    <source>
        <dbReference type="SAM" id="Phobius"/>
    </source>
</evidence>
<sequence length="324" mass="36203">MATSASFLFFPYGFYYWIGVLVVGYQCCSLLFKLVVAFRVWVLDNTAILGSYVNTWAVITGATDGIGKAYAEALARKGMKIVLISRSQEKLNKTASEIEDKFKVETKTIAVDFENRDTIYSKIKAGLEGLDIGILVNNVGASYDYPEYFLEIPNLDRQIDKMINVNSLSMCKMTQLVLPRMVERSKGIIINITSAAAVAKTPYLTLYSAAKVFADFFSQALSLEYQNKGVLVQTVHPYLVITKMSKLRRANIYRPTPEQYVKYSLNTLGQETITCGYPSHAFLKWFAEKLPERSSVTEGVVVGGGVLVNVKPLTRRLVKKSNGR</sequence>
<comment type="catalytic activity">
    <reaction evidence="18">
        <text>17beta-estradiol + NAD(+) = estrone + NADH + H(+)</text>
        <dbReference type="Rhea" id="RHEA:24612"/>
        <dbReference type="ChEBI" id="CHEBI:15378"/>
        <dbReference type="ChEBI" id="CHEBI:16469"/>
        <dbReference type="ChEBI" id="CHEBI:17263"/>
        <dbReference type="ChEBI" id="CHEBI:57540"/>
        <dbReference type="ChEBI" id="CHEBI:57945"/>
        <dbReference type="EC" id="1.1.1.62"/>
    </reaction>
</comment>
<keyword evidence="5" id="KW-0256">Endoplasmic reticulum</keyword>